<organism evidence="5 6">
    <name type="scientific">Paracerasibacillus soli</name>
    <dbReference type="NCBI Taxonomy" id="480284"/>
    <lineage>
        <taxon>Bacteria</taxon>
        <taxon>Bacillati</taxon>
        <taxon>Bacillota</taxon>
        <taxon>Bacilli</taxon>
        <taxon>Bacillales</taxon>
        <taxon>Bacillaceae</taxon>
        <taxon>Paracerasibacillus</taxon>
    </lineage>
</organism>
<evidence type="ECO:0000313" key="5">
    <source>
        <dbReference type="EMBL" id="MDY0408490.1"/>
    </source>
</evidence>
<dbReference type="EMBL" id="JAWDIQ010000001">
    <property type="protein sequence ID" value="MDY0408490.1"/>
    <property type="molecule type" value="Genomic_DNA"/>
</dbReference>
<keyword evidence="3" id="KW-0949">S-adenosyl-L-methionine</keyword>
<dbReference type="Pfam" id="PF06969">
    <property type="entry name" value="HemN_C"/>
    <property type="match status" value="1"/>
</dbReference>
<dbReference type="NCBIfam" id="TIGR00539">
    <property type="entry name" value="hemN_rel"/>
    <property type="match status" value="1"/>
</dbReference>
<evidence type="ECO:0000256" key="2">
    <source>
        <dbReference type="ARBA" id="ARBA00017228"/>
    </source>
</evidence>
<dbReference type="Pfam" id="PF04055">
    <property type="entry name" value="Radical_SAM"/>
    <property type="match status" value="1"/>
</dbReference>
<keyword evidence="6" id="KW-1185">Reference proteome</keyword>
<dbReference type="InterPro" id="IPR058240">
    <property type="entry name" value="rSAM_sf"/>
</dbReference>
<accession>A0ABU5CSU1</accession>
<keyword evidence="3" id="KW-0408">Iron</keyword>
<dbReference type="RefSeq" id="WP_320379220.1">
    <property type="nucleotide sequence ID" value="NZ_JAWDIQ010000001.1"/>
</dbReference>
<comment type="caution">
    <text evidence="5">The sequence shown here is derived from an EMBL/GenBank/DDBJ whole genome shotgun (WGS) entry which is preliminary data.</text>
</comment>
<dbReference type="CDD" id="cd01335">
    <property type="entry name" value="Radical_SAM"/>
    <property type="match status" value="1"/>
</dbReference>
<keyword evidence="3" id="KW-0143">Chaperone</keyword>
<dbReference type="SFLD" id="SFLDF00288">
    <property type="entry name" value="HemN-like__clustered_with_nucl"/>
    <property type="match status" value="1"/>
</dbReference>
<dbReference type="SMART" id="SM00729">
    <property type="entry name" value="Elp3"/>
    <property type="match status" value="1"/>
</dbReference>
<dbReference type="SFLD" id="SFLDG01065">
    <property type="entry name" value="anaerobic_coproporphyrinogen-I"/>
    <property type="match status" value="1"/>
</dbReference>
<comment type="function">
    <text evidence="3">Probably acts as a heme chaperone, transferring heme to an unknown acceptor. Binds one molecule of heme per monomer, possibly covalently. Binds 1 [4Fe-4S] cluster. The cluster is coordinated with 3 cysteines and an exchangeable S-adenosyl-L-methionine.</text>
</comment>
<keyword evidence="3" id="KW-0479">Metal-binding</keyword>
<dbReference type="Gene3D" id="3.80.30.20">
    <property type="entry name" value="tm_1862 like domain"/>
    <property type="match status" value="1"/>
</dbReference>
<dbReference type="PANTHER" id="PTHR13932">
    <property type="entry name" value="COPROPORPHYRINIGEN III OXIDASE"/>
    <property type="match status" value="1"/>
</dbReference>
<dbReference type="PROSITE" id="PS51918">
    <property type="entry name" value="RADICAL_SAM"/>
    <property type="match status" value="1"/>
</dbReference>
<dbReference type="SFLD" id="SFLDF00562">
    <property type="entry name" value="HemN-like__clustered_with_heat"/>
    <property type="match status" value="1"/>
</dbReference>
<feature type="domain" description="Radical SAM core" evidence="4">
    <location>
        <begin position="1"/>
        <end position="232"/>
    </location>
</feature>
<dbReference type="InterPro" id="IPR010723">
    <property type="entry name" value="HemN_C"/>
</dbReference>
<keyword evidence="3" id="KW-0411">Iron-sulfur</keyword>
<keyword evidence="3" id="KW-0963">Cytoplasm</keyword>
<evidence type="ECO:0000259" key="4">
    <source>
        <dbReference type="PROSITE" id="PS51918"/>
    </source>
</evidence>
<keyword evidence="3" id="KW-0004">4Fe-4S</keyword>
<gene>
    <name evidence="5" type="primary">hemW</name>
    <name evidence="5" type="ORF">RWD45_07885</name>
</gene>
<proteinExistence type="inferred from homology"/>
<keyword evidence="3" id="KW-0349">Heme</keyword>
<dbReference type="InterPro" id="IPR007197">
    <property type="entry name" value="rSAM"/>
</dbReference>
<dbReference type="InterPro" id="IPR006638">
    <property type="entry name" value="Elp3/MiaA/NifB-like_rSAM"/>
</dbReference>
<dbReference type="InterPro" id="IPR004559">
    <property type="entry name" value="HemW-like"/>
</dbReference>
<dbReference type="SUPFAM" id="SSF102114">
    <property type="entry name" value="Radical SAM enzymes"/>
    <property type="match status" value="1"/>
</dbReference>
<dbReference type="PANTHER" id="PTHR13932:SF5">
    <property type="entry name" value="RADICAL S-ADENOSYL METHIONINE DOMAIN-CONTAINING PROTEIN 1, MITOCHONDRIAL"/>
    <property type="match status" value="1"/>
</dbReference>
<reference evidence="5 6" key="1">
    <citation type="submission" date="2023-10" db="EMBL/GenBank/DDBJ databases">
        <title>Virgibacillus soli CC-YMP-6 genome.</title>
        <authorList>
            <person name="Miliotis G."/>
            <person name="Sengupta P."/>
            <person name="Hameed A."/>
            <person name="Chuvochina M."/>
            <person name="Mcdonagh F."/>
            <person name="Simpson A.C."/>
            <person name="Singh N.K."/>
            <person name="Rekha P.D."/>
            <person name="Raman K."/>
            <person name="Hugenholtz P."/>
            <person name="Venkateswaran K."/>
        </authorList>
    </citation>
    <scope>NUCLEOTIDE SEQUENCE [LARGE SCALE GENOMIC DNA]</scope>
    <source>
        <strain evidence="5 6">CC-YMP-6</strain>
    </source>
</reference>
<dbReference type="SFLD" id="SFLDS00029">
    <property type="entry name" value="Radical_SAM"/>
    <property type="match status" value="1"/>
</dbReference>
<evidence type="ECO:0000313" key="6">
    <source>
        <dbReference type="Proteomes" id="UP001275315"/>
    </source>
</evidence>
<sequence length="385" mass="44805">MIQSVYIHIPFCHHICHYCDFTKIFYNEQMATQYMDALEKEINETVEGTQNKVKTIFIGGGTPTALTLQQLRKLMEIIHHKFDVHTCKEFTIEANPGDFDADKINLLQAYGVNRVSLGVQVFDNEMLKSLGRAHQVEDVYRTVNDLKKSGFSNISLDLIYSLPNQTVEHFQRTLEEATSFQLPHYSAYSLQIEPQTIFYNRYQKGQLHRPEQEEEVEMYNVLCNIMKQNELQHYEISNFAKPGYESMHNLTYWNNEYYYGFGAGASGYLPGKRTLNIKPIPAYIKQAMADGNPVLRIEKIELKERLEEELFLGLRKLTGVGLQQFHKKFGFSIDKYYEQPIQLLIKKGWLKIEDGFLKLTDQGVLFGNDVFEHFLIDALDLERVH</sequence>
<dbReference type="InterPro" id="IPR034505">
    <property type="entry name" value="Coproporphyrinogen-III_oxidase"/>
</dbReference>
<dbReference type="InterPro" id="IPR023404">
    <property type="entry name" value="rSAM_horseshoe"/>
</dbReference>
<protein>
    <recommendedName>
        <fullName evidence="2 3">Heme chaperone HemW</fullName>
    </recommendedName>
</protein>
<name>A0ABU5CSU1_9BACI</name>
<evidence type="ECO:0000256" key="3">
    <source>
        <dbReference type="RuleBase" id="RU364116"/>
    </source>
</evidence>
<comment type="subcellular location">
    <subcellularLocation>
        <location evidence="3">Cytoplasm</location>
    </subcellularLocation>
</comment>
<dbReference type="SFLD" id="SFLDG01082">
    <property type="entry name" value="B12-binding_domain_containing"/>
    <property type="match status" value="1"/>
</dbReference>
<dbReference type="Proteomes" id="UP001275315">
    <property type="component" value="Unassembled WGS sequence"/>
</dbReference>
<comment type="similarity">
    <text evidence="1">Belongs to the anaerobic coproporphyrinogen-III oxidase family. HemW subfamily.</text>
</comment>
<evidence type="ECO:0000256" key="1">
    <source>
        <dbReference type="ARBA" id="ARBA00006100"/>
    </source>
</evidence>